<feature type="chain" id="PRO_5015181455" description="Receptor-like serine/threonine-protein kinase" evidence="15">
    <location>
        <begin position="28"/>
        <end position="819"/>
    </location>
</feature>
<comment type="similarity">
    <text evidence="13">Belongs to the protein kinase superfamily. Ser/Thr protein kinase family.</text>
</comment>
<dbReference type="PANTHER" id="PTHR27002:SF1087">
    <property type="entry name" value="PROTEIN KINASE DOMAIN-CONTAINING PROTEIN"/>
    <property type="match status" value="1"/>
</dbReference>
<evidence type="ECO:0000256" key="8">
    <source>
        <dbReference type="ARBA" id="ARBA00022840"/>
    </source>
</evidence>
<proteinExistence type="inferred from homology"/>
<protein>
    <recommendedName>
        <fullName evidence="13">Receptor-like serine/threonine-protein kinase</fullName>
        <ecNumber evidence="13">2.7.11.1</ecNumber>
    </recommendedName>
</protein>
<dbReference type="OrthoDB" id="4062651at2759"/>
<evidence type="ECO:0000256" key="7">
    <source>
        <dbReference type="ARBA" id="ARBA00022777"/>
    </source>
</evidence>
<comment type="subcellular location">
    <subcellularLocation>
        <location evidence="1">Cell membrane</location>
        <topology evidence="1">Single-pass type I membrane protein</topology>
    </subcellularLocation>
</comment>
<gene>
    <name evidence="19" type="ORF">RchiOBHm_Chr4g0410521</name>
</gene>
<dbReference type="PANTHER" id="PTHR27002">
    <property type="entry name" value="RECEPTOR-LIKE SERINE/THREONINE-PROTEIN KINASE SD1-8"/>
    <property type="match status" value="1"/>
</dbReference>
<dbReference type="GO" id="GO:0004674">
    <property type="term" value="F:protein serine/threonine kinase activity"/>
    <property type="evidence" value="ECO:0007669"/>
    <property type="project" value="UniProtKB-KW"/>
</dbReference>
<comment type="catalytic activity">
    <reaction evidence="11 13">
        <text>L-threonyl-[protein] + ATP = O-phospho-L-threonyl-[protein] + ADP + H(+)</text>
        <dbReference type="Rhea" id="RHEA:46608"/>
        <dbReference type="Rhea" id="RHEA-COMP:11060"/>
        <dbReference type="Rhea" id="RHEA-COMP:11605"/>
        <dbReference type="ChEBI" id="CHEBI:15378"/>
        <dbReference type="ChEBI" id="CHEBI:30013"/>
        <dbReference type="ChEBI" id="CHEBI:30616"/>
        <dbReference type="ChEBI" id="CHEBI:61977"/>
        <dbReference type="ChEBI" id="CHEBI:456216"/>
        <dbReference type="EC" id="2.7.11.1"/>
    </reaction>
</comment>
<feature type="domain" description="Protein kinase" evidence="16">
    <location>
        <begin position="499"/>
        <end position="787"/>
    </location>
</feature>
<evidence type="ECO:0000256" key="11">
    <source>
        <dbReference type="ARBA" id="ARBA00047899"/>
    </source>
</evidence>
<evidence type="ECO:0000256" key="13">
    <source>
        <dbReference type="PIRNR" id="PIRNR000641"/>
    </source>
</evidence>
<dbReference type="FunFam" id="1.10.510.10:FF:000060">
    <property type="entry name" value="G-type lectin S-receptor-like serine/threonine-protein kinase"/>
    <property type="match status" value="1"/>
</dbReference>
<dbReference type="GO" id="GO:0005524">
    <property type="term" value="F:ATP binding"/>
    <property type="evidence" value="ECO:0007669"/>
    <property type="project" value="UniProtKB-KW"/>
</dbReference>
<keyword evidence="2" id="KW-1003">Cell membrane</keyword>
<dbReference type="GO" id="GO:0005886">
    <property type="term" value="C:plasma membrane"/>
    <property type="evidence" value="ECO:0007669"/>
    <property type="project" value="UniProtKB-SubCell"/>
</dbReference>
<dbReference type="InterPro" id="IPR001480">
    <property type="entry name" value="Bulb-type_lectin_dom"/>
</dbReference>
<dbReference type="AlphaFoldDB" id="A0A2P6QVC9"/>
<dbReference type="Proteomes" id="UP000238479">
    <property type="component" value="Chromosome 4"/>
</dbReference>
<evidence type="ECO:0000256" key="14">
    <source>
        <dbReference type="SAM" id="Phobius"/>
    </source>
</evidence>
<dbReference type="Gramene" id="PRQ38142">
    <property type="protein sequence ID" value="PRQ38142"/>
    <property type="gene ID" value="RchiOBHm_Chr4g0410521"/>
</dbReference>
<dbReference type="PROSITE" id="PS00108">
    <property type="entry name" value="PROTEIN_KINASE_ST"/>
    <property type="match status" value="1"/>
</dbReference>
<dbReference type="Pfam" id="PF07714">
    <property type="entry name" value="PK_Tyr_Ser-Thr"/>
    <property type="match status" value="1"/>
</dbReference>
<evidence type="ECO:0000259" key="18">
    <source>
        <dbReference type="PROSITE" id="PS50948"/>
    </source>
</evidence>
<keyword evidence="4 13" id="KW-0808">Transferase</keyword>
<feature type="domain" description="Apple" evidence="18">
    <location>
        <begin position="318"/>
        <end position="405"/>
    </location>
</feature>
<sequence length="819" mass="91855">MRLYSNMVSSLKLIFLIVLSSLWNCHAAASRDTLKPGDTLNSSSFLVSSNGKFIFGFNVSEKSNSNSSYLSISWEKSQNFAWIANRDTPILYPSGVLTLDKNKTLKITHTGGDPLVLYSAAASENTSSSNPSNFVATLLDSGNFILQEVSSDGSTKQLLWQSFDYPGDTLLPGMKLGVKHTTGHIWSLSSWLTENSAERGAFTLDWDPEGHELKIKRRGVVYWSSGVFRNKRFQFILPHGSKHLKYNFSFVSNENEDYFTYTRILDDDDQSDEVSEWVLTSLGRLLDMTSKVDIARADNCYGYNTPDDGCQTWRQPSCRHLDNTFEEGNGYFDTTTISNATTTSDPNTSLSTNDCKAACWENCDCVGFNFLFDNQTGCKFWNGNWEFTQGLSGYSSSTNLYFLTTKISPSGANKRLRPIIIVSVVGIVVLLLLCIVWFGLRRKSAISGKNGTRIENELLDLMKSDRSIDSVEGHENDGNMGHGLRVFSYASVLSATCNFSAENKLGEGGFGPVYKGKLITGRDIAVKKLSRRSGQGTLEFKNELILISELQHKNLVRLLGFCVHCEERMLIYEYMPNKSLDFFLFDSSRGLLLDWKKRFNIIEGIAQGLLYLHKYSRLRVIHRDLKASNILLDENMSPKISDFGMARIFTGDELEANTNRIVGTYGYMSPEYAMEGIFSIKSDVYSFGVLMLEIICGRKNNSFYNADRVLNIVGYAWELWKQGSWLELMDSTTLGDSFVRDQLLRCLQVSLLCVEENAADRPTMSDVISMLTKTESVPLPIPTKPAFFTGRKSVRAGVDRSESEISSVNAFSNSDFVAR</sequence>
<organism evidence="19 20">
    <name type="scientific">Rosa chinensis</name>
    <name type="common">China rose</name>
    <dbReference type="NCBI Taxonomy" id="74649"/>
    <lineage>
        <taxon>Eukaryota</taxon>
        <taxon>Viridiplantae</taxon>
        <taxon>Streptophyta</taxon>
        <taxon>Embryophyta</taxon>
        <taxon>Tracheophyta</taxon>
        <taxon>Spermatophyta</taxon>
        <taxon>Magnoliopsida</taxon>
        <taxon>eudicotyledons</taxon>
        <taxon>Gunneridae</taxon>
        <taxon>Pentapetalae</taxon>
        <taxon>rosids</taxon>
        <taxon>fabids</taxon>
        <taxon>Rosales</taxon>
        <taxon>Rosaceae</taxon>
        <taxon>Rosoideae</taxon>
        <taxon>Rosoideae incertae sedis</taxon>
        <taxon>Rosa</taxon>
    </lineage>
</organism>
<reference evidence="19 20" key="1">
    <citation type="journal article" date="2018" name="Nat. Genet.">
        <title>The Rosa genome provides new insights in the design of modern roses.</title>
        <authorList>
            <person name="Bendahmane M."/>
        </authorList>
    </citation>
    <scope>NUCLEOTIDE SEQUENCE [LARGE SCALE GENOMIC DNA]</scope>
    <source>
        <strain evidence="20">cv. Old Blush</strain>
    </source>
</reference>
<evidence type="ECO:0000256" key="6">
    <source>
        <dbReference type="ARBA" id="ARBA00022741"/>
    </source>
</evidence>
<keyword evidence="6 13" id="KW-0547">Nucleotide-binding</keyword>
<dbReference type="SMART" id="SM00108">
    <property type="entry name" value="B_lectin"/>
    <property type="match status" value="1"/>
</dbReference>
<dbReference type="EC" id="2.7.11.1" evidence="13"/>
<evidence type="ECO:0000256" key="10">
    <source>
        <dbReference type="ARBA" id="ARBA00023180"/>
    </source>
</evidence>
<dbReference type="InterPro" id="IPR008271">
    <property type="entry name" value="Ser/Thr_kinase_AS"/>
</dbReference>
<keyword evidence="3 13" id="KW-0723">Serine/threonine-protein kinase</keyword>
<evidence type="ECO:0000259" key="17">
    <source>
        <dbReference type="PROSITE" id="PS50927"/>
    </source>
</evidence>
<dbReference type="PIRSF" id="PIRSF000641">
    <property type="entry name" value="SRK"/>
    <property type="match status" value="1"/>
</dbReference>
<dbReference type="InterPro" id="IPR036426">
    <property type="entry name" value="Bulb-type_lectin_dom_sf"/>
</dbReference>
<dbReference type="InterPro" id="IPR003609">
    <property type="entry name" value="Pan_app"/>
</dbReference>
<dbReference type="OMA" id="KTWIWIL"/>
<dbReference type="GO" id="GO:0106310">
    <property type="term" value="F:protein serine kinase activity"/>
    <property type="evidence" value="ECO:0007669"/>
    <property type="project" value="RHEA"/>
</dbReference>
<comment type="caution">
    <text evidence="19">The sequence shown here is derived from an EMBL/GenBank/DDBJ whole genome shotgun (WGS) entry which is preliminary data.</text>
</comment>
<dbReference type="Gene3D" id="3.30.200.20">
    <property type="entry name" value="Phosphorylase Kinase, domain 1"/>
    <property type="match status" value="1"/>
</dbReference>
<evidence type="ECO:0000256" key="12">
    <source>
        <dbReference type="ARBA" id="ARBA00048679"/>
    </source>
</evidence>
<dbReference type="PROSITE" id="PS50948">
    <property type="entry name" value="PAN"/>
    <property type="match status" value="1"/>
</dbReference>
<comment type="catalytic activity">
    <reaction evidence="12 13">
        <text>L-seryl-[protein] + ATP = O-phospho-L-seryl-[protein] + ADP + H(+)</text>
        <dbReference type="Rhea" id="RHEA:17989"/>
        <dbReference type="Rhea" id="RHEA-COMP:9863"/>
        <dbReference type="Rhea" id="RHEA-COMP:11604"/>
        <dbReference type="ChEBI" id="CHEBI:15378"/>
        <dbReference type="ChEBI" id="CHEBI:29999"/>
        <dbReference type="ChEBI" id="CHEBI:30616"/>
        <dbReference type="ChEBI" id="CHEBI:83421"/>
        <dbReference type="ChEBI" id="CHEBI:456216"/>
        <dbReference type="EC" id="2.7.11.1"/>
    </reaction>
</comment>
<keyword evidence="14" id="KW-0812">Transmembrane</keyword>
<evidence type="ECO:0000256" key="1">
    <source>
        <dbReference type="ARBA" id="ARBA00004251"/>
    </source>
</evidence>
<keyword evidence="5 15" id="KW-0732">Signal</keyword>
<keyword evidence="14" id="KW-1133">Transmembrane helix</keyword>
<feature type="domain" description="Bulb-type lectin" evidence="17">
    <location>
        <begin position="31"/>
        <end position="159"/>
    </location>
</feature>
<evidence type="ECO:0000256" key="2">
    <source>
        <dbReference type="ARBA" id="ARBA00022475"/>
    </source>
</evidence>
<keyword evidence="9" id="KW-1015">Disulfide bond</keyword>
<dbReference type="SMART" id="SM00220">
    <property type="entry name" value="S_TKc"/>
    <property type="match status" value="1"/>
</dbReference>
<evidence type="ECO:0000256" key="15">
    <source>
        <dbReference type="SAM" id="SignalP"/>
    </source>
</evidence>
<keyword evidence="14" id="KW-0472">Membrane</keyword>
<dbReference type="CDD" id="cd14066">
    <property type="entry name" value="STKc_IRAK"/>
    <property type="match status" value="1"/>
</dbReference>
<dbReference type="InterPro" id="IPR001245">
    <property type="entry name" value="Ser-Thr/Tyr_kinase_cat_dom"/>
</dbReference>
<evidence type="ECO:0000256" key="5">
    <source>
        <dbReference type="ARBA" id="ARBA00022729"/>
    </source>
</evidence>
<dbReference type="EMBL" id="PDCK01000042">
    <property type="protein sequence ID" value="PRQ38142.1"/>
    <property type="molecule type" value="Genomic_DNA"/>
</dbReference>
<dbReference type="PROSITE" id="PS50927">
    <property type="entry name" value="BULB_LECTIN"/>
    <property type="match status" value="1"/>
</dbReference>
<keyword evidence="10" id="KW-0325">Glycoprotein</keyword>
<dbReference type="InterPro" id="IPR011009">
    <property type="entry name" value="Kinase-like_dom_sf"/>
</dbReference>
<dbReference type="InterPro" id="IPR024171">
    <property type="entry name" value="SRK-like_kinase"/>
</dbReference>
<evidence type="ECO:0000256" key="3">
    <source>
        <dbReference type="ARBA" id="ARBA00022527"/>
    </source>
</evidence>
<evidence type="ECO:0000256" key="9">
    <source>
        <dbReference type="ARBA" id="ARBA00023157"/>
    </source>
</evidence>
<dbReference type="InterPro" id="IPR000719">
    <property type="entry name" value="Prot_kinase_dom"/>
</dbReference>
<dbReference type="SUPFAM" id="SSF51110">
    <property type="entry name" value="alpha-D-mannose-specific plant lectins"/>
    <property type="match status" value="1"/>
</dbReference>
<evidence type="ECO:0000313" key="19">
    <source>
        <dbReference type="EMBL" id="PRQ38142.1"/>
    </source>
</evidence>
<dbReference type="Pfam" id="PF08276">
    <property type="entry name" value="PAN_2"/>
    <property type="match status" value="1"/>
</dbReference>
<evidence type="ECO:0000259" key="16">
    <source>
        <dbReference type="PROSITE" id="PS50011"/>
    </source>
</evidence>
<dbReference type="SUPFAM" id="SSF56112">
    <property type="entry name" value="Protein kinase-like (PK-like)"/>
    <property type="match status" value="1"/>
</dbReference>
<feature type="signal peptide" evidence="15">
    <location>
        <begin position="1"/>
        <end position="27"/>
    </location>
</feature>
<dbReference type="STRING" id="74649.A0A2P6QVC9"/>
<accession>A0A2P6QVC9</accession>
<evidence type="ECO:0000313" key="20">
    <source>
        <dbReference type="Proteomes" id="UP000238479"/>
    </source>
</evidence>
<name>A0A2P6QVC9_ROSCH</name>
<keyword evidence="20" id="KW-1185">Reference proteome</keyword>
<dbReference type="Pfam" id="PF01453">
    <property type="entry name" value="B_lectin"/>
    <property type="match status" value="1"/>
</dbReference>
<keyword evidence="7 13" id="KW-0418">Kinase</keyword>
<dbReference type="FunFam" id="3.30.200.20:FF:000951">
    <property type="entry name" value="Uncharacterized protein"/>
    <property type="match status" value="1"/>
</dbReference>
<evidence type="ECO:0000256" key="4">
    <source>
        <dbReference type="ARBA" id="ARBA00022679"/>
    </source>
</evidence>
<dbReference type="PROSITE" id="PS50011">
    <property type="entry name" value="PROTEIN_KINASE_DOM"/>
    <property type="match status" value="1"/>
</dbReference>
<keyword evidence="8 13" id="KW-0067">ATP-binding</keyword>
<dbReference type="Gene3D" id="1.10.510.10">
    <property type="entry name" value="Transferase(Phosphotransferase) domain 1"/>
    <property type="match status" value="1"/>
</dbReference>
<dbReference type="Gene3D" id="2.90.10.10">
    <property type="entry name" value="Bulb-type lectin domain"/>
    <property type="match status" value="1"/>
</dbReference>
<feature type="transmembrane region" description="Helical" evidence="14">
    <location>
        <begin position="419"/>
        <end position="440"/>
    </location>
</feature>